<dbReference type="InterPro" id="IPR050109">
    <property type="entry name" value="HTH-type_TetR-like_transc_reg"/>
</dbReference>
<evidence type="ECO:0000256" key="3">
    <source>
        <dbReference type="ARBA" id="ARBA00023163"/>
    </source>
</evidence>
<comment type="caution">
    <text evidence="6">The sequence shown here is derived from an EMBL/GenBank/DDBJ whole genome shotgun (WGS) entry which is preliminary data.</text>
</comment>
<dbReference type="Pfam" id="PF00440">
    <property type="entry name" value="TetR_N"/>
    <property type="match status" value="1"/>
</dbReference>
<protein>
    <submittedName>
        <fullName evidence="6">TetR/AcrR family transcriptional regulator</fullName>
    </submittedName>
</protein>
<dbReference type="PANTHER" id="PTHR30055:SF234">
    <property type="entry name" value="HTH-TYPE TRANSCRIPTIONAL REGULATOR BETI"/>
    <property type="match status" value="1"/>
</dbReference>
<dbReference type="Proteomes" id="UP001603978">
    <property type="component" value="Unassembled WGS sequence"/>
</dbReference>
<gene>
    <name evidence="6" type="ORF">ACFLIM_17925</name>
</gene>
<dbReference type="InterPro" id="IPR009057">
    <property type="entry name" value="Homeodomain-like_sf"/>
</dbReference>
<accession>A0ABW7AF35</accession>
<keyword evidence="2 4" id="KW-0238">DNA-binding</keyword>
<dbReference type="InterPro" id="IPR036271">
    <property type="entry name" value="Tet_transcr_reg_TetR-rel_C_sf"/>
</dbReference>
<name>A0ABW7AF35_9ACTN</name>
<reference evidence="6 7" key="1">
    <citation type="submission" date="2024-10" db="EMBL/GenBank/DDBJ databases">
        <authorList>
            <person name="Topkara A.R."/>
            <person name="Saygin H."/>
        </authorList>
    </citation>
    <scope>NUCLEOTIDE SEQUENCE [LARGE SCALE GENOMIC DNA]</scope>
    <source>
        <strain evidence="6 7">M3C6</strain>
    </source>
</reference>
<feature type="DNA-binding region" description="H-T-H motif" evidence="4">
    <location>
        <begin position="25"/>
        <end position="44"/>
    </location>
</feature>
<dbReference type="Gene3D" id="1.10.357.10">
    <property type="entry name" value="Tetracycline Repressor, domain 2"/>
    <property type="match status" value="1"/>
</dbReference>
<dbReference type="PROSITE" id="PS50977">
    <property type="entry name" value="HTH_TETR_2"/>
    <property type="match status" value="1"/>
</dbReference>
<keyword evidence="3" id="KW-0804">Transcription</keyword>
<feature type="domain" description="HTH tetR-type" evidence="5">
    <location>
        <begin position="2"/>
        <end position="62"/>
    </location>
</feature>
<dbReference type="PRINTS" id="PR00455">
    <property type="entry name" value="HTHTETR"/>
</dbReference>
<dbReference type="RefSeq" id="WP_393166713.1">
    <property type="nucleotide sequence ID" value="NZ_JBICRM010000009.1"/>
</dbReference>
<dbReference type="SUPFAM" id="SSF46689">
    <property type="entry name" value="Homeodomain-like"/>
    <property type="match status" value="1"/>
</dbReference>
<evidence type="ECO:0000256" key="4">
    <source>
        <dbReference type="PROSITE-ProRule" id="PRU00335"/>
    </source>
</evidence>
<dbReference type="InterPro" id="IPR001647">
    <property type="entry name" value="HTH_TetR"/>
</dbReference>
<evidence type="ECO:0000259" key="5">
    <source>
        <dbReference type="PROSITE" id="PS50977"/>
    </source>
</evidence>
<evidence type="ECO:0000313" key="6">
    <source>
        <dbReference type="EMBL" id="MFG1705071.1"/>
    </source>
</evidence>
<keyword evidence="7" id="KW-1185">Reference proteome</keyword>
<dbReference type="EMBL" id="JBICRM010000009">
    <property type="protein sequence ID" value="MFG1705071.1"/>
    <property type="molecule type" value="Genomic_DNA"/>
</dbReference>
<evidence type="ECO:0000256" key="2">
    <source>
        <dbReference type="ARBA" id="ARBA00023125"/>
    </source>
</evidence>
<dbReference type="SUPFAM" id="SSF48498">
    <property type="entry name" value="Tetracyclin repressor-like, C-terminal domain"/>
    <property type="match status" value="1"/>
</dbReference>
<sequence length="229" mass="24406">MTTTRDRVLAAAANLLASGGREAVSTRAVSAAAGVQPPTLYRLFGDKERLLDAVATYGFQDYLADKQALAQSEDPVADLRRAWDLHMGFGLSKPEFYILMYGEARTGEESRAGRDTVTMLQGLLARLGKAGLLRMSVERATRLVHATAIGVVLSLLALPPDERDPELPAVAREHVLRAITTGDAPAPAAPAAARAVALREALRQNGAVPLTPAESSLLAEWLDRIANAT</sequence>
<dbReference type="Gene3D" id="1.10.10.60">
    <property type="entry name" value="Homeodomain-like"/>
    <property type="match status" value="1"/>
</dbReference>
<evidence type="ECO:0000313" key="7">
    <source>
        <dbReference type="Proteomes" id="UP001603978"/>
    </source>
</evidence>
<organism evidence="6 7">
    <name type="scientific">Nonomuraea marmarensis</name>
    <dbReference type="NCBI Taxonomy" id="3351344"/>
    <lineage>
        <taxon>Bacteria</taxon>
        <taxon>Bacillati</taxon>
        <taxon>Actinomycetota</taxon>
        <taxon>Actinomycetes</taxon>
        <taxon>Streptosporangiales</taxon>
        <taxon>Streptosporangiaceae</taxon>
        <taxon>Nonomuraea</taxon>
    </lineage>
</organism>
<evidence type="ECO:0000256" key="1">
    <source>
        <dbReference type="ARBA" id="ARBA00023015"/>
    </source>
</evidence>
<proteinExistence type="predicted"/>
<dbReference type="PANTHER" id="PTHR30055">
    <property type="entry name" value="HTH-TYPE TRANSCRIPTIONAL REGULATOR RUTR"/>
    <property type="match status" value="1"/>
</dbReference>
<keyword evidence="1" id="KW-0805">Transcription regulation</keyword>